<organism evidence="12 13">
    <name type="scientific">Paramecium octaurelia</name>
    <dbReference type="NCBI Taxonomy" id="43137"/>
    <lineage>
        <taxon>Eukaryota</taxon>
        <taxon>Sar</taxon>
        <taxon>Alveolata</taxon>
        <taxon>Ciliophora</taxon>
        <taxon>Intramacronucleata</taxon>
        <taxon>Oligohymenophorea</taxon>
        <taxon>Peniculida</taxon>
        <taxon>Parameciidae</taxon>
        <taxon>Paramecium</taxon>
    </lineage>
</organism>
<feature type="binding site" evidence="9">
    <location>
        <position position="42"/>
    </location>
    <ligand>
        <name>ATP</name>
        <dbReference type="ChEBI" id="CHEBI:30616"/>
    </ligand>
</feature>
<evidence type="ECO:0000256" key="8">
    <source>
        <dbReference type="ARBA" id="ARBA00048679"/>
    </source>
</evidence>
<feature type="domain" description="UBA" evidence="11">
    <location>
        <begin position="278"/>
        <end position="318"/>
    </location>
</feature>
<keyword evidence="6 9" id="KW-0067">ATP-binding</keyword>
<sequence length="554" mass="64909">MANSEQSQKVQNYILDRTLGKGTFGKVKLGYHTICKEYVAVKILQKNKIEKNADAIRVQREISILKKVNHENIIKLYEILESDENLYLVMEYAKGGELFDYIVKKHQLSEPTAAHLFIQLINAVEYLHSQQITHRDLKPENLLLDESRNIKVADFGLSNLYKNNECLKTACGSPCYAPPEMLHGKPYLGEKSDIWSCGIVLYVMLCGFLPFEHDNTKKLYEMIKYEDYEQPKNVSFFAQDLLKKLLVKDPQNRIGFDGIKQHQFYKSVVVQIDQVITNYDTQALKMLLELGYDINSIYDQVKEQKHNSQTTLFWLFKKKASHRYSNYLCQRKQISQDKIQNKQSYKNKLQQTLQTKQITQMQNQTARSNSKNKLSLSLQQRYPISNNKMHLKELAKFTDALTGIHVNLNKLKNHPKRVPDSLIDQVRQKTYSVQDRKYYNKTPDLSDFAVKQPQIRNKLFNLRKKSTTEQIEKLNFANIYENDKINTQIKRGRNRTVNEKKKHILMERYSNNYTPMLSRQGSPLTKLLALTKNQIQGMRNQNHLDKYIMMLSDL</sequence>
<dbReference type="PROSITE" id="PS00107">
    <property type="entry name" value="PROTEIN_KINASE_ATP"/>
    <property type="match status" value="1"/>
</dbReference>
<dbReference type="InterPro" id="IPR000719">
    <property type="entry name" value="Prot_kinase_dom"/>
</dbReference>
<dbReference type="CDD" id="cd14003">
    <property type="entry name" value="STKc_AMPK-like"/>
    <property type="match status" value="1"/>
</dbReference>
<keyword evidence="13" id="KW-1185">Reference proteome</keyword>
<keyword evidence="3" id="KW-0808">Transferase</keyword>
<dbReference type="GO" id="GO:0035556">
    <property type="term" value="P:intracellular signal transduction"/>
    <property type="evidence" value="ECO:0007669"/>
    <property type="project" value="TreeGrafter"/>
</dbReference>
<evidence type="ECO:0000259" key="11">
    <source>
        <dbReference type="PROSITE" id="PS50030"/>
    </source>
</evidence>
<dbReference type="GO" id="GO:0005524">
    <property type="term" value="F:ATP binding"/>
    <property type="evidence" value="ECO:0007669"/>
    <property type="project" value="UniProtKB-UniRule"/>
</dbReference>
<dbReference type="PANTHER" id="PTHR24346">
    <property type="entry name" value="MAP/MICROTUBULE AFFINITY-REGULATING KINASE"/>
    <property type="match status" value="1"/>
</dbReference>
<reference evidence="12" key="1">
    <citation type="submission" date="2021-01" db="EMBL/GenBank/DDBJ databases">
        <authorList>
            <consortium name="Genoscope - CEA"/>
            <person name="William W."/>
        </authorList>
    </citation>
    <scope>NUCLEOTIDE SEQUENCE</scope>
</reference>
<keyword evidence="4 9" id="KW-0547">Nucleotide-binding</keyword>
<dbReference type="FunFam" id="1.10.510.10:FF:000592">
    <property type="entry name" value="CAMK family protein kinase"/>
    <property type="match status" value="1"/>
</dbReference>
<keyword evidence="5" id="KW-0418">Kinase</keyword>
<dbReference type="EC" id="2.7.11.1" evidence="1"/>
<dbReference type="PROSITE" id="PS50011">
    <property type="entry name" value="PROTEIN_KINASE_DOM"/>
    <property type="match status" value="1"/>
</dbReference>
<evidence type="ECO:0000256" key="6">
    <source>
        <dbReference type="ARBA" id="ARBA00022840"/>
    </source>
</evidence>
<dbReference type="GO" id="GO:0005737">
    <property type="term" value="C:cytoplasm"/>
    <property type="evidence" value="ECO:0007669"/>
    <property type="project" value="TreeGrafter"/>
</dbReference>
<dbReference type="Proteomes" id="UP000683925">
    <property type="component" value="Unassembled WGS sequence"/>
</dbReference>
<evidence type="ECO:0000256" key="3">
    <source>
        <dbReference type="ARBA" id="ARBA00022679"/>
    </source>
</evidence>
<evidence type="ECO:0000256" key="5">
    <source>
        <dbReference type="ARBA" id="ARBA00022777"/>
    </source>
</evidence>
<evidence type="ECO:0000256" key="7">
    <source>
        <dbReference type="ARBA" id="ARBA00047899"/>
    </source>
</evidence>
<evidence type="ECO:0000313" key="12">
    <source>
        <dbReference type="EMBL" id="CAD8145544.1"/>
    </source>
</evidence>
<dbReference type="SMART" id="SM00220">
    <property type="entry name" value="S_TKc"/>
    <property type="match status" value="1"/>
</dbReference>
<evidence type="ECO:0000256" key="1">
    <source>
        <dbReference type="ARBA" id="ARBA00012513"/>
    </source>
</evidence>
<keyword evidence="2" id="KW-0723">Serine/threonine-protein kinase</keyword>
<gene>
    <name evidence="12" type="ORF">POCTA_138.1.T0170281</name>
</gene>
<dbReference type="OrthoDB" id="312660at2759"/>
<evidence type="ECO:0000256" key="2">
    <source>
        <dbReference type="ARBA" id="ARBA00022527"/>
    </source>
</evidence>
<feature type="domain" description="Protein kinase" evidence="10">
    <location>
        <begin position="13"/>
        <end position="265"/>
    </location>
</feature>
<dbReference type="EMBL" id="CAJJDP010000017">
    <property type="protein sequence ID" value="CAD8145544.1"/>
    <property type="molecule type" value="Genomic_DNA"/>
</dbReference>
<accession>A0A8S1T3I9</accession>
<dbReference type="InterPro" id="IPR015940">
    <property type="entry name" value="UBA"/>
</dbReference>
<comment type="catalytic activity">
    <reaction evidence="7">
        <text>L-threonyl-[protein] + ATP = O-phospho-L-threonyl-[protein] + ADP + H(+)</text>
        <dbReference type="Rhea" id="RHEA:46608"/>
        <dbReference type="Rhea" id="RHEA-COMP:11060"/>
        <dbReference type="Rhea" id="RHEA-COMP:11605"/>
        <dbReference type="ChEBI" id="CHEBI:15378"/>
        <dbReference type="ChEBI" id="CHEBI:30013"/>
        <dbReference type="ChEBI" id="CHEBI:30616"/>
        <dbReference type="ChEBI" id="CHEBI:61977"/>
        <dbReference type="ChEBI" id="CHEBI:456216"/>
        <dbReference type="EC" id="2.7.11.1"/>
    </reaction>
</comment>
<dbReference type="InterPro" id="IPR008271">
    <property type="entry name" value="Ser/Thr_kinase_AS"/>
</dbReference>
<comment type="catalytic activity">
    <reaction evidence="8">
        <text>L-seryl-[protein] + ATP = O-phospho-L-seryl-[protein] + ADP + H(+)</text>
        <dbReference type="Rhea" id="RHEA:17989"/>
        <dbReference type="Rhea" id="RHEA-COMP:9863"/>
        <dbReference type="Rhea" id="RHEA-COMP:11604"/>
        <dbReference type="ChEBI" id="CHEBI:15378"/>
        <dbReference type="ChEBI" id="CHEBI:29999"/>
        <dbReference type="ChEBI" id="CHEBI:30616"/>
        <dbReference type="ChEBI" id="CHEBI:83421"/>
        <dbReference type="ChEBI" id="CHEBI:456216"/>
        <dbReference type="EC" id="2.7.11.1"/>
    </reaction>
</comment>
<name>A0A8S1T3I9_PAROT</name>
<evidence type="ECO:0000256" key="4">
    <source>
        <dbReference type="ARBA" id="ARBA00022741"/>
    </source>
</evidence>
<protein>
    <recommendedName>
        <fullName evidence="1">non-specific serine/threonine protein kinase</fullName>
        <ecNumber evidence="1">2.7.11.1</ecNumber>
    </recommendedName>
</protein>
<dbReference type="PROSITE" id="PS00108">
    <property type="entry name" value="PROTEIN_KINASE_ST"/>
    <property type="match status" value="1"/>
</dbReference>
<evidence type="ECO:0000256" key="9">
    <source>
        <dbReference type="PROSITE-ProRule" id="PRU10141"/>
    </source>
</evidence>
<dbReference type="PROSITE" id="PS50030">
    <property type="entry name" value="UBA"/>
    <property type="match status" value="1"/>
</dbReference>
<dbReference type="GO" id="GO:0004674">
    <property type="term" value="F:protein serine/threonine kinase activity"/>
    <property type="evidence" value="ECO:0007669"/>
    <property type="project" value="UniProtKB-KW"/>
</dbReference>
<dbReference type="Pfam" id="PF00069">
    <property type="entry name" value="Pkinase"/>
    <property type="match status" value="1"/>
</dbReference>
<evidence type="ECO:0000313" key="13">
    <source>
        <dbReference type="Proteomes" id="UP000683925"/>
    </source>
</evidence>
<dbReference type="FunFam" id="3.30.200.20:FF:000003">
    <property type="entry name" value="Non-specific serine/threonine protein kinase"/>
    <property type="match status" value="1"/>
</dbReference>
<dbReference type="PANTHER" id="PTHR24346:SF82">
    <property type="entry name" value="KP78A-RELATED"/>
    <property type="match status" value="1"/>
</dbReference>
<evidence type="ECO:0000259" key="10">
    <source>
        <dbReference type="PROSITE" id="PS50011"/>
    </source>
</evidence>
<dbReference type="AlphaFoldDB" id="A0A8S1T3I9"/>
<dbReference type="InterPro" id="IPR017441">
    <property type="entry name" value="Protein_kinase_ATP_BS"/>
</dbReference>
<proteinExistence type="predicted"/>
<comment type="caution">
    <text evidence="12">The sequence shown here is derived from an EMBL/GenBank/DDBJ whole genome shotgun (WGS) entry which is preliminary data.</text>
</comment>
<dbReference type="OMA" id="GYHTICK"/>